<organism evidence="1 2">
    <name type="scientific">Ambrosiozyma monospora</name>
    <name type="common">Yeast</name>
    <name type="synonym">Endomycopsis monosporus</name>
    <dbReference type="NCBI Taxonomy" id="43982"/>
    <lineage>
        <taxon>Eukaryota</taxon>
        <taxon>Fungi</taxon>
        <taxon>Dikarya</taxon>
        <taxon>Ascomycota</taxon>
        <taxon>Saccharomycotina</taxon>
        <taxon>Pichiomycetes</taxon>
        <taxon>Pichiales</taxon>
        <taxon>Pichiaceae</taxon>
        <taxon>Ambrosiozyma</taxon>
    </lineage>
</organism>
<reference evidence="1" key="1">
    <citation type="submission" date="2023-04" db="EMBL/GenBank/DDBJ databases">
        <title>Ambrosiozyma monospora NBRC 10751.</title>
        <authorList>
            <person name="Ichikawa N."/>
            <person name="Sato H."/>
            <person name="Tonouchi N."/>
        </authorList>
    </citation>
    <scope>NUCLEOTIDE SEQUENCE</scope>
    <source>
        <strain evidence="1">NBRC 10751</strain>
    </source>
</reference>
<accession>A0ACB5SV94</accession>
<dbReference type="Proteomes" id="UP001165064">
    <property type="component" value="Unassembled WGS sequence"/>
</dbReference>
<protein>
    <submittedName>
        <fullName evidence="1">Unnamed protein product</fullName>
    </submittedName>
</protein>
<comment type="caution">
    <text evidence="1">The sequence shown here is derived from an EMBL/GenBank/DDBJ whole genome shotgun (WGS) entry which is preliminary data.</text>
</comment>
<evidence type="ECO:0000313" key="1">
    <source>
        <dbReference type="EMBL" id="GME73486.1"/>
    </source>
</evidence>
<sequence length="279" mass="32196">MMRYDISFSLKKPPQLENLDPAEKDYQIHDILENVVFMVNYILVENGFRKVEYSIIHGFGYRANKDRQRTKYGFAKPGLPFVPDFFVSDVEPGRSDTEDWDDWDDNFDFTTYQLLFYQNIFFESSTIPLIDGLDIEFLRPAHSNQGSSLILKTCLENANTHPKPSGPQKVHIAGVFNLPENTHAIQSDKSDPNKRLSECSESPRFDHSMNPIRIHIPHSSLSIDIMHGDQAEESDVPSNIKNTDNAYNYDASSGTKCYEDMTMWEVSLIWKECRILNRL</sequence>
<keyword evidence="2" id="KW-1185">Reference proteome</keyword>
<name>A0ACB5SV94_AMBMO</name>
<gene>
    <name evidence="1" type="ORF">Amon02_000141900</name>
</gene>
<proteinExistence type="predicted"/>
<dbReference type="EMBL" id="BSXS01000684">
    <property type="protein sequence ID" value="GME73486.1"/>
    <property type="molecule type" value="Genomic_DNA"/>
</dbReference>
<evidence type="ECO:0000313" key="2">
    <source>
        <dbReference type="Proteomes" id="UP001165064"/>
    </source>
</evidence>